<protein>
    <submittedName>
        <fullName evidence="1">Uncharacterized protein</fullName>
    </submittedName>
</protein>
<dbReference type="AlphaFoldDB" id="A0A9X2XYJ7"/>
<organism evidence="1 2">
    <name type="scientific">Paraflavisolibacter caeni</name>
    <dbReference type="NCBI Taxonomy" id="2982496"/>
    <lineage>
        <taxon>Bacteria</taxon>
        <taxon>Pseudomonadati</taxon>
        <taxon>Bacteroidota</taxon>
        <taxon>Chitinophagia</taxon>
        <taxon>Chitinophagales</taxon>
        <taxon>Chitinophagaceae</taxon>
        <taxon>Paraflavisolibacter</taxon>
    </lineage>
</organism>
<sequence length="57" mass="6482">MKNKEKYYKLDDVGIIGSQVKTSAAAQLYHKKKTGEVFRQARAAANSRRKISLKKVQ</sequence>
<proteinExistence type="predicted"/>
<keyword evidence="2" id="KW-1185">Reference proteome</keyword>
<accession>A0A9X2XYJ7</accession>
<gene>
    <name evidence="1" type="ORF">OCK74_18850</name>
</gene>
<dbReference type="RefSeq" id="WP_279298626.1">
    <property type="nucleotide sequence ID" value="NZ_JAOTIF010000018.1"/>
</dbReference>
<comment type="caution">
    <text evidence="1">The sequence shown here is derived from an EMBL/GenBank/DDBJ whole genome shotgun (WGS) entry which is preliminary data.</text>
</comment>
<reference evidence="1" key="1">
    <citation type="submission" date="2022-09" db="EMBL/GenBank/DDBJ databases">
        <authorList>
            <person name="Yuan C."/>
            <person name="Ke Z."/>
        </authorList>
    </citation>
    <scope>NUCLEOTIDE SEQUENCE</scope>
    <source>
        <strain evidence="1">LB-8</strain>
    </source>
</reference>
<evidence type="ECO:0000313" key="1">
    <source>
        <dbReference type="EMBL" id="MCU7551187.1"/>
    </source>
</evidence>
<evidence type="ECO:0000313" key="2">
    <source>
        <dbReference type="Proteomes" id="UP001155483"/>
    </source>
</evidence>
<dbReference type="Proteomes" id="UP001155483">
    <property type="component" value="Unassembled WGS sequence"/>
</dbReference>
<reference evidence="1" key="2">
    <citation type="submission" date="2023-04" db="EMBL/GenBank/DDBJ databases">
        <title>Paracnuella aquatica gen. nov., sp. nov., a member of the family Chitinophagaceae isolated from a hot spring.</title>
        <authorList>
            <person name="Wang C."/>
        </authorList>
    </citation>
    <scope>NUCLEOTIDE SEQUENCE</scope>
    <source>
        <strain evidence="1">LB-8</strain>
    </source>
</reference>
<name>A0A9X2XYJ7_9BACT</name>
<dbReference type="EMBL" id="JAOTIF010000018">
    <property type="protein sequence ID" value="MCU7551187.1"/>
    <property type="molecule type" value="Genomic_DNA"/>
</dbReference>